<reference evidence="1" key="2">
    <citation type="submission" date="2020-11" db="EMBL/GenBank/DDBJ databases">
        <authorList>
            <person name="McCartney M.A."/>
            <person name="Auch B."/>
            <person name="Kono T."/>
            <person name="Mallez S."/>
            <person name="Becker A."/>
            <person name="Gohl D.M."/>
            <person name="Silverstein K.A.T."/>
            <person name="Koren S."/>
            <person name="Bechman K.B."/>
            <person name="Herman A."/>
            <person name="Abrahante J.E."/>
            <person name="Garbe J."/>
        </authorList>
    </citation>
    <scope>NUCLEOTIDE SEQUENCE</scope>
    <source>
        <strain evidence="1">Duluth1</strain>
        <tissue evidence="1">Whole animal</tissue>
    </source>
</reference>
<name>A0A9D4L1C0_DREPO</name>
<proteinExistence type="predicted"/>
<evidence type="ECO:0000313" key="1">
    <source>
        <dbReference type="EMBL" id="KAH3849489.1"/>
    </source>
</evidence>
<comment type="caution">
    <text evidence="1">The sequence shown here is derived from an EMBL/GenBank/DDBJ whole genome shotgun (WGS) entry which is preliminary data.</text>
</comment>
<dbReference type="Proteomes" id="UP000828390">
    <property type="component" value="Unassembled WGS sequence"/>
</dbReference>
<gene>
    <name evidence="1" type="ORF">DPMN_091892</name>
</gene>
<sequence length="101" mass="11423">MAECRTALFPAFKHGCGALQGIVTSGTSILDEPFFNENENQIVYQGLIQLYTKSILMDKIKEFNKKPVLLIPVKIFSLKKQNISFPALIAVDKEQQDKIKH</sequence>
<protein>
    <submittedName>
        <fullName evidence="1">Uncharacterized protein</fullName>
    </submittedName>
</protein>
<dbReference type="AlphaFoldDB" id="A0A9D4L1C0"/>
<keyword evidence="2" id="KW-1185">Reference proteome</keyword>
<reference evidence="1" key="1">
    <citation type="journal article" date="2019" name="bioRxiv">
        <title>The Genome of the Zebra Mussel, Dreissena polymorpha: A Resource for Invasive Species Research.</title>
        <authorList>
            <person name="McCartney M.A."/>
            <person name="Auch B."/>
            <person name="Kono T."/>
            <person name="Mallez S."/>
            <person name="Zhang Y."/>
            <person name="Obille A."/>
            <person name="Becker A."/>
            <person name="Abrahante J.E."/>
            <person name="Garbe J."/>
            <person name="Badalamenti J.P."/>
            <person name="Herman A."/>
            <person name="Mangelson H."/>
            <person name="Liachko I."/>
            <person name="Sullivan S."/>
            <person name="Sone E.D."/>
            <person name="Koren S."/>
            <person name="Silverstein K.A.T."/>
            <person name="Beckman K.B."/>
            <person name="Gohl D.M."/>
        </authorList>
    </citation>
    <scope>NUCLEOTIDE SEQUENCE</scope>
    <source>
        <strain evidence="1">Duluth1</strain>
        <tissue evidence="1">Whole animal</tissue>
    </source>
</reference>
<dbReference type="EMBL" id="JAIWYP010000003">
    <property type="protein sequence ID" value="KAH3849489.1"/>
    <property type="molecule type" value="Genomic_DNA"/>
</dbReference>
<accession>A0A9D4L1C0</accession>
<organism evidence="1 2">
    <name type="scientific">Dreissena polymorpha</name>
    <name type="common">Zebra mussel</name>
    <name type="synonym">Mytilus polymorpha</name>
    <dbReference type="NCBI Taxonomy" id="45954"/>
    <lineage>
        <taxon>Eukaryota</taxon>
        <taxon>Metazoa</taxon>
        <taxon>Spiralia</taxon>
        <taxon>Lophotrochozoa</taxon>
        <taxon>Mollusca</taxon>
        <taxon>Bivalvia</taxon>
        <taxon>Autobranchia</taxon>
        <taxon>Heteroconchia</taxon>
        <taxon>Euheterodonta</taxon>
        <taxon>Imparidentia</taxon>
        <taxon>Neoheterodontei</taxon>
        <taxon>Myida</taxon>
        <taxon>Dreissenoidea</taxon>
        <taxon>Dreissenidae</taxon>
        <taxon>Dreissena</taxon>
    </lineage>
</organism>
<evidence type="ECO:0000313" key="2">
    <source>
        <dbReference type="Proteomes" id="UP000828390"/>
    </source>
</evidence>